<reference evidence="1 2" key="1">
    <citation type="submission" date="2020-02" db="EMBL/GenBank/DDBJ databases">
        <title>Draft genome sequence of Haematococcus lacustris strain NIES-144.</title>
        <authorList>
            <person name="Morimoto D."/>
            <person name="Nakagawa S."/>
            <person name="Yoshida T."/>
            <person name="Sawayama S."/>
        </authorList>
    </citation>
    <scope>NUCLEOTIDE SEQUENCE [LARGE SCALE GENOMIC DNA]</scope>
    <source>
        <strain evidence="1 2">NIES-144</strain>
    </source>
</reference>
<evidence type="ECO:0000313" key="2">
    <source>
        <dbReference type="Proteomes" id="UP000485058"/>
    </source>
</evidence>
<accession>A0A699ZQC6</accession>
<gene>
    <name evidence="1" type="ORF">HaLaN_21890</name>
</gene>
<dbReference type="EMBL" id="BLLF01002458">
    <property type="protein sequence ID" value="GFH24155.1"/>
    <property type="molecule type" value="Genomic_DNA"/>
</dbReference>
<keyword evidence="2" id="KW-1185">Reference proteome</keyword>
<protein>
    <submittedName>
        <fullName evidence="1">Uncharacterized protein</fullName>
    </submittedName>
</protein>
<organism evidence="1 2">
    <name type="scientific">Haematococcus lacustris</name>
    <name type="common">Green alga</name>
    <name type="synonym">Haematococcus pluvialis</name>
    <dbReference type="NCBI Taxonomy" id="44745"/>
    <lineage>
        <taxon>Eukaryota</taxon>
        <taxon>Viridiplantae</taxon>
        <taxon>Chlorophyta</taxon>
        <taxon>core chlorophytes</taxon>
        <taxon>Chlorophyceae</taxon>
        <taxon>CS clade</taxon>
        <taxon>Chlamydomonadales</taxon>
        <taxon>Haematococcaceae</taxon>
        <taxon>Haematococcus</taxon>
    </lineage>
</organism>
<sequence length="86" mass="9897">MPAWQHLPRRGCNSCVCELCRVTRDLQISTCKPYMQLAHSRLAFPDGQSTSKASFENVFVHRNNQASHPNFLASKSYDRHCRLSLF</sequence>
<comment type="caution">
    <text evidence="1">The sequence shown here is derived from an EMBL/GenBank/DDBJ whole genome shotgun (WGS) entry which is preliminary data.</text>
</comment>
<proteinExistence type="predicted"/>
<name>A0A699ZQC6_HAELA</name>
<evidence type="ECO:0000313" key="1">
    <source>
        <dbReference type="EMBL" id="GFH24155.1"/>
    </source>
</evidence>
<dbReference type="Proteomes" id="UP000485058">
    <property type="component" value="Unassembled WGS sequence"/>
</dbReference>
<dbReference type="AlphaFoldDB" id="A0A699ZQC6"/>